<evidence type="ECO:0000313" key="2">
    <source>
        <dbReference type="Proteomes" id="UP001213000"/>
    </source>
</evidence>
<sequence length="489" mass="54490">MTTTPEIWTSSRIEIVYDEVLSAKCGRRVYLAAWCVTVLTIVFTSTASSAPVANRVYDSQETLSQSIASSVMKALTITTQARSLHRTQSDPPAHASKLDKGMVLHELAVHKRLTSLPADETKHCTRLITHCFIHKGIQPDGEHFCLALELERATLRSHWLTLYTIVEMAIRVLANPHLKPSLTNHPAFNSQLPRMPILKNHFKTIIRTFVGYSNKDLIASRAVVGNVLFVSVIGYTGAGITTFIHSLLGSTLQTHSLRGAQSLHRDTKAITPHVVDIPSQANPNQCNPVVLLDTPGIDFDVQSIKKVLGELKEWKRAHCAKRELAGIIFINNPSNDCLRGRTFPAEHSADLDKLCGKNWMSRIVLVNNPHESGNEGFESSARFWELISELRQRNILPTPYFSSSISLGNAPFSTGRQDARENRAKGIYLFDISQAQESAQRILQHLLYSELMTSLCEFKLEIPGTDLAYRAIRPSRKSAILRKALSLSL</sequence>
<dbReference type="Gene3D" id="3.40.50.300">
    <property type="entry name" value="P-loop containing nucleotide triphosphate hydrolases"/>
    <property type="match status" value="1"/>
</dbReference>
<reference evidence="1" key="1">
    <citation type="submission" date="2022-07" db="EMBL/GenBank/DDBJ databases">
        <title>Genome Sequence of Leucocoprinus birnbaumii.</title>
        <authorList>
            <person name="Buettner E."/>
        </authorList>
    </citation>
    <scope>NUCLEOTIDE SEQUENCE</scope>
    <source>
        <strain evidence="1">VT141</strain>
    </source>
</reference>
<keyword evidence="2" id="KW-1185">Reference proteome</keyword>
<protein>
    <recommendedName>
        <fullName evidence="3">G domain-containing protein</fullName>
    </recommendedName>
</protein>
<comment type="caution">
    <text evidence="1">The sequence shown here is derived from an EMBL/GenBank/DDBJ whole genome shotgun (WGS) entry which is preliminary data.</text>
</comment>
<organism evidence="1 2">
    <name type="scientific">Leucocoprinus birnbaumii</name>
    <dbReference type="NCBI Taxonomy" id="56174"/>
    <lineage>
        <taxon>Eukaryota</taxon>
        <taxon>Fungi</taxon>
        <taxon>Dikarya</taxon>
        <taxon>Basidiomycota</taxon>
        <taxon>Agaricomycotina</taxon>
        <taxon>Agaricomycetes</taxon>
        <taxon>Agaricomycetidae</taxon>
        <taxon>Agaricales</taxon>
        <taxon>Agaricineae</taxon>
        <taxon>Agaricaceae</taxon>
        <taxon>Leucocoprinus</taxon>
    </lineage>
</organism>
<gene>
    <name evidence="1" type="ORF">NP233_g6674</name>
</gene>
<name>A0AAD5VTE8_9AGAR</name>
<dbReference type="AlphaFoldDB" id="A0AAD5VTE8"/>
<dbReference type="SUPFAM" id="SSF52540">
    <property type="entry name" value="P-loop containing nucleoside triphosphate hydrolases"/>
    <property type="match status" value="1"/>
</dbReference>
<proteinExistence type="predicted"/>
<evidence type="ECO:0000313" key="1">
    <source>
        <dbReference type="EMBL" id="KAJ3566950.1"/>
    </source>
</evidence>
<dbReference type="InterPro" id="IPR027417">
    <property type="entry name" value="P-loop_NTPase"/>
</dbReference>
<accession>A0AAD5VTE8</accession>
<dbReference type="CDD" id="cd00882">
    <property type="entry name" value="Ras_like_GTPase"/>
    <property type="match status" value="1"/>
</dbReference>
<dbReference type="Proteomes" id="UP001213000">
    <property type="component" value="Unassembled WGS sequence"/>
</dbReference>
<dbReference type="EMBL" id="JANIEX010000447">
    <property type="protein sequence ID" value="KAJ3566950.1"/>
    <property type="molecule type" value="Genomic_DNA"/>
</dbReference>
<evidence type="ECO:0008006" key="3">
    <source>
        <dbReference type="Google" id="ProtNLM"/>
    </source>
</evidence>